<feature type="domain" description="Ground-like" evidence="1">
    <location>
        <begin position="8"/>
        <end position="46"/>
    </location>
</feature>
<evidence type="ECO:0000313" key="3">
    <source>
        <dbReference type="WBParaSite" id="PEQ_0000892301-mRNA-1"/>
    </source>
</evidence>
<keyword evidence="2" id="KW-1185">Reference proteome</keyword>
<accession>A0A914RRI0</accession>
<reference evidence="3" key="1">
    <citation type="submission" date="2022-11" db="UniProtKB">
        <authorList>
            <consortium name="WormBaseParasite"/>
        </authorList>
    </citation>
    <scope>IDENTIFICATION</scope>
</reference>
<evidence type="ECO:0000313" key="2">
    <source>
        <dbReference type="Proteomes" id="UP000887564"/>
    </source>
</evidence>
<protein>
    <submittedName>
        <fullName evidence="3">Ground-like domain-containing protein</fullName>
    </submittedName>
</protein>
<dbReference type="WBParaSite" id="PEQ_0000892301-mRNA-1">
    <property type="protein sequence ID" value="PEQ_0000892301-mRNA-1"/>
    <property type="gene ID" value="PEQ_0000892301"/>
</dbReference>
<name>A0A914RRI0_PAREQ</name>
<proteinExistence type="predicted"/>
<dbReference type="Proteomes" id="UP000887564">
    <property type="component" value="Unplaced"/>
</dbReference>
<evidence type="ECO:0000259" key="1">
    <source>
        <dbReference type="Pfam" id="PF04155"/>
    </source>
</evidence>
<dbReference type="AlphaFoldDB" id="A0A914RRI0"/>
<sequence length="116" mass="13505">MLADIERMRINIDGNLNTSKRLIQLAAEAQFGGQFDVICASNDFSYLPPLILKKKKELWTKTEFICRDNKTSTIFECIYNDTHLTYRVRLKIFFANAFYSNDARIRQSPSIYPSIL</sequence>
<organism evidence="2 3">
    <name type="scientific">Parascaris equorum</name>
    <name type="common">Equine roundworm</name>
    <dbReference type="NCBI Taxonomy" id="6256"/>
    <lineage>
        <taxon>Eukaryota</taxon>
        <taxon>Metazoa</taxon>
        <taxon>Ecdysozoa</taxon>
        <taxon>Nematoda</taxon>
        <taxon>Chromadorea</taxon>
        <taxon>Rhabditida</taxon>
        <taxon>Spirurina</taxon>
        <taxon>Ascaridomorpha</taxon>
        <taxon>Ascaridoidea</taxon>
        <taxon>Ascarididae</taxon>
        <taxon>Parascaris</taxon>
    </lineage>
</organism>
<dbReference type="InterPro" id="IPR007284">
    <property type="entry name" value="Ground-like_dom"/>
</dbReference>
<dbReference type="Pfam" id="PF04155">
    <property type="entry name" value="Ground-like"/>
    <property type="match status" value="1"/>
</dbReference>